<dbReference type="SUPFAM" id="SSF53448">
    <property type="entry name" value="Nucleotide-diphospho-sugar transferases"/>
    <property type="match status" value="1"/>
</dbReference>
<feature type="transmembrane region" description="Helical" evidence="7">
    <location>
        <begin position="501"/>
        <end position="526"/>
    </location>
</feature>
<dbReference type="eggNOG" id="COG1215">
    <property type="taxonomic scope" value="Bacteria"/>
</dbReference>
<evidence type="ECO:0000256" key="4">
    <source>
        <dbReference type="ARBA" id="ARBA00022692"/>
    </source>
</evidence>
<dbReference type="GO" id="GO:0016757">
    <property type="term" value="F:glycosyltransferase activity"/>
    <property type="evidence" value="ECO:0007669"/>
    <property type="project" value="UniProtKB-KW"/>
</dbReference>
<feature type="transmembrane region" description="Helical" evidence="7">
    <location>
        <begin position="538"/>
        <end position="559"/>
    </location>
</feature>
<keyword evidence="6 7" id="KW-0472">Membrane</keyword>
<evidence type="ECO:0000313" key="8">
    <source>
        <dbReference type="EMBL" id="ACK51805.1"/>
    </source>
</evidence>
<gene>
    <name evidence="8" type="ordered locus">Msil_2888</name>
</gene>
<keyword evidence="3 8" id="KW-0808">Transferase</keyword>
<dbReference type="STRING" id="395965.Msil_2888"/>
<dbReference type="EMBL" id="CP001280">
    <property type="protein sequence ID" value="ACK51805.1"/>
    <property type="molecule type" value="Genomic_DNA"/>
</dbReference>
<keyword evidence="2" id="KW-0328">Glycosyltransferase</keyword>
<keyword evidence="9" id="KW-1185">Reference proteome</keyword>
<dbReference type="AlphaFoldDB" id="B8ETG3"/>
<keyword evidence="4 7" id="KW-0812">Transmembrane</keyword>
<organism evidence="8 9">
    <name type="scientific">Methylocella silvestris (strain DSM 15510 / CIP 108128 / LMG 27833 / NCIMB 13906 / BL2)</name>
    <dbReference type="NCBI Taxonomy" id="395965"/>
    <lineage>
        <taxon>Bacteria</taxon>
        <taxon>Pseudomonadati</taxon>
        <taxon>Pseudomonadota</taxon>
        <taxon>Alphaproteobacteria</taxon>
        <taxon>Hyphomicrobiales</taxon>
        <taxon>Beijerinckiaceae</taxon>
        <taxon>Methylocella</taxon>
    </lineage>
</organism>
<reference evidence="8 9" key="1">
    <citation type="journal article" date="2010" name="J. Bacteriol.">
        <title>Complete genome sequence of the aerobic facultative methanotroph Methylocella silvestris BL2.</title>
        <authorList>
            <person name="Chen Y."/>
            <person name="Crombie A."/>
            <person name="Rahman M.T."/>
            <person name="Dedysh S.N."/>
            <person name="Liesack W."/>
            <person name="Stott M.B."/>
            <person name="Alam M."/>
            <person name="Theisen A.R."/>
            <person name="Murrell J.C."/>
            <person name="Dunfield P.F."/>
        </authorList>
    </citation>
    <scope>NUCLEOTIDE SEQUENCE [LARGE SCALE GENOMIC DNA]</scope>
    <source>
        <strain evidence="9">DSM 15510 / CIP 108128 / LMG 27833 / NCIMB 13906 / BL2</strain>
    </source>
</reference>
<evidence type="ECO:0000256" key="7">
    <source>
        <dbReference type="SAM" id="Phobius"/>
    </source>
</evidence>
<evidence type="ECO:0000313" key="9">
    <source>
        <dbReference type="Proteomes" id="UP000002257"/>
    </source>
</evidence>
<dbReference type="Pfam" id="PF13641">
    <property type="entry name" value="Glyco_tranf_2_3"/>
    <property type="match status" value="1"/>
</dbReference>
<comment type="subcellular location">
    <subcellularLocation>
        <location evidence="1">Membrane</location>
        <topology evidence="1">Multi-pass membrane protein</topology>
    </subcellularLocation>
</comment>
<dbReference type="Proteomes" id="UP000002257">
    <property type="component" value="Chromosome"/>
</dbReference>
<proteinExistence type="predicted"/>
<evidence type="ECO:0000256" key="6">
    <source>
        <dbReference type="ARBA" id="ARBA00023136"/>
    </source>
</evidence>
<sequence>MLSEAAELARAQSVAPEAALLAGGFITESFFYRSLAAHLGVAFIEKDASLGDGVRYPHSISAGIAPLSGPGPRWLVAPRGATLSSLLRRKDQGEEMAGSLAITTPANMSRLVRALAAPLIARHASLALATRYPQLSARAGATEPQCCAVIAAIATFGLACAFAPPMTAALAIGAGLLFLAAISLRLFAGAASAEPARAGLVSRVYDRQLPPYSIIVALHKEARIVRELVAALDAIDYPRGKLDIKLVIEEDDDATRLALEALDLPPIYEIVVAPRGWPRTKPRALNIALSLVAGEYVAIFDAEDVPAPQQLRDAAERFLRAPPQTACLQAQLAIDNIEDSWLTRLFAIEYAALFDVVTHGLADLRLPIPLGGTSNHFRTDVLRKICGWDPWNVTEDADLGLRLDRFGYRSETLVSTTREEAPAEIKAWITQRRRWSKGWMQTFVTLSRNPAALRKEVGWSGVMVYALMMINLVIGPLFGPFLTGVVIVDLARFGLPHPDNIISAVAATLWLSVAAFGAGSIVWIALLGMKRRKLLRLWLFLPLLLPYYILISAASWAALYDLIMRPFHWHKTEHGLAKSSWKKSQALAAAAARLGARKSADLPFAPLARRRPAIF</sequence>
<evidence type="ECO:0000256" key="2">
    <source>
        <dbReference type="ARBA" id="ARBA00022676"/>
    </source>
</evidence>
<dbReference type="InterPro" id="IPR029044">
    <property type="entry name" value="Nucleotide-diphossugar_trans"/>
</dbReference>
<protein>
    <submittedName>
        <fullName evidence="8">Glycosyl transferase family 2</fullName>
    </submittedName>
</protein>
<dbReference type="GO" id="GO:0016020">
    <property type="term" value="C:membrane"/>
    <property type="evidence" value="ECO:0007669"/>
    <property type="project" value="UniProtKB-SubCell"/>
</dbReference>
<dbReference type="PANTHER" id="PTHR43867:SF2">
    <property type="entry name" value="CELLULOSE SYNTHASE CATALYTIC SUBUNIT A [UDP-FORMING]"/>
    <property type="match status" value="1"/>
</dbReference>
<dbReference type="InterPro" id="IPR050321">
    <property type="entry name" value="Glycosyltr_2/OpgH_subfam"/>
</dbReference>
<dbReference type="Gene3D" id="3.90.550.10">
    <property type="entry name" value="Spore Coat Polysaccharide Biosynthesis Protein SpsA, Chain A"/>
    <property type="match status" value="1"/>
</dbReference>
<feature type="transmembrane region" description="Helical" evidence="7">
    <location>
        <begin position="457"/>
        <end position="481"/>
    </location>
</feature>
<name>B8ETG3_METSB</name>
<feature type="transmembrane region" description="Helical" evidence="7">
    <location>
        <begin position="170"/>
        <end position="188"/>
    </location>
</feature>
<dbReference type="HOGENOM" id="CLU_020629_0_0_5"/>
<accession>B8ETG3</accession>
<dbReference type="PANTHER" id="PTHR43867">
    <property type="entry name" value="CELLULOSE SYNTHASE CATALYTIC SUBUNIT A [UDP-FORMING]"/>
    <property type="match status" value="1"/>
</dbReference>
<dbReference type="CAZy" id="GT2">
    <property type="family name" value="Glycosyltransferase Family 2"/>
</dbReference>
<evidence type="ECO:0000256" key="1">
    <source>
        <dbReference type="ARBA" id="ARBA00004141"/>
    </source>
</evidence>
<keyword evidence="5 7" id="KW-1133">Transmembrane helix</keyword>
<dbReference type="KEGG" id="msl:Msil_2888"/>
<evidence type="ECO:0000256" key="5">
    <source>
        <dbReference type="ARBA" id="ARBA00022989"/>
    </source>
</evidence>
<evidence type="ECO:0000256" key="3">
    <source>
        <dbReference type="ARBA" id="ARBA00022679"/>
    </source>
</evidence>